<organism evidence="1 2">
    <name type="scientific">Didymella heteroderae</name>
    <dbReference type="NCBI Taxonomy" id="1769908"/>
    <lineage>
        <taxon>Eukaryota</taxon>
        <taxon>Fungi</taxon>
        <taxon>Dikarya</taxon>
        <taxon>Ascomycota</taxon>
        <taxon>Pezizomycotina</taxon>
        <taxon>Dothideomycetes</taxon>
        <taxon>Pleosporomycetidae</taxon>
        <taxon>Pleosporales</taxon>
        <taxon>Pleosporineae</taxon>
        <taxon>Didymellaceae</taxon>
        <taxon>Didymella</taxon>
    </lineage>
</organism>
<name>A0A9P4WXS9_9PLEO</name>
<proteinExistence type="predicted"/>
<dbReference type="EMBL" id="SWKV01000007">
    <property type="protein sequence ID" value="KAF3045099.1"/>
    <property type="molecule type" value="Genomic_DNA"/>
</dbReference>
<evidence type="ECO:0000313" key="1">
    <source>
        <dbReference type="EMBL" id="KAF3045099.1"/>
    </source>
</evidence>
<protein>
    <submittedName>
        <fullName evidence="1">Uncharacterized protein</fullName>
    </submittedName>
</protein>
<gene>
    <name evidence="1" type="ORF">E8E12_008723</name>
</gene>
<reference evidence="1" key="1">
    <citation type="submission" date="2019-04" db="EMBL/GenBank/DDBJ databases">
        <title>Sequencing of skin fungus with MAO and IRED activity.</title>
        <authorList>
            <person name="Marsaioli A.J."/>
            <person name="Bonatto J.M.C."/>
            <person name="Reis Junior O."/>
        </authorList>
    </citation>
    <scope>NUCLEOTIDE SEQUENCE</scope>
    <source>
        <strain evidence="1">28M1</strain>
    </source>
</reference>
<dbReference type="AlphaFoldDB" id="A0A9P4WXS9"/>
<dbReference type="Proteomes" id="UP000758155">
    <property type="component" value="Unassembled WGS sequence"/>
</dbReference>
<sequence>MKENVVQEWNEEQRKKKAAEEVAATVQEGANIKTEARTSESRLDRLKARFLRH</sequence>
<evidence type="ECO:0000313" key="2">
    <source>
        <dbReference type="Proteomes" id="UP000758155"/>
    </source>
</evidence>
<keyword evidence="2" id="KW-1185">Reference proteome</keyword>
<accession>A0A9P4WXS9</accession>
<comment type="caution">
    <text evidence="1">The sequence shown here is derived from an EMBL/GenBank/DDBJ whole genome shotgun (WGS) entry which is preliminary data.</text>
</comment>